<dbReference type="Proteomes" id="UP000829455">
    <property type="component" value="Chromosome"/>
</dbReference>
<dbReference type="RefSeq" id="WP_242926003.1">
    <property type="nucleotide sequence ID" value="NZ_CP094241.1"/>
</dbReference>
<gene>
    <name evidence="2" type="ORF">MON40_04095</name>
</gene>
<feature type="region of interest" description="Disordered" evidence="1">
    <location>
        <begin position="1"/>
        <end position="49"/>
    </location>
</feature>
<evidence type="ECO:0000313" key="2">
    <source>
        <dbReference type="EMBL" id="UNV85703.1"/>
    </source>
</evidence>
<proteinExistence type="predicted"/>
<evidence type="ECO:0000313" key="3">
    <source>
        <dbReference type="Proteomes" id="UP000829455"/>
    </source>
</evidence>
<sequence length="73" mass="7638">MKNISTKKAHEAAFSGGSVSDAPKAASCADMAPPLSNRGGAETEAALSTEQETFEKYTTFLTDSKDGISHCQI</sequence>
<dbReference type="EMBL" id="CP094241">
    <property type="protein sequence ID" value="UNV85703.1"/>
    <property type="molecule type" value="Genomic_DNA"/>
</dbReference>
<keyword evidence="3" id="KW-1185">Reference proteome</keyword>
<reference evidence="2 3" key="1">
    <citation type="submission" date="2022-03" db="EMBL/GenBank/DDBJ databases">
        <title>Genome sequencing of Neisseria macacae.</title>
        <authorList>
            <person name="Baek M.-G."/>
        </authorList>
    </citation>
    <scope>NUCLEOTIDE SEQUENCE [LARGE SCALE GENOMIC DNA]</scope>
    <source>
        <strain evidence="2 3">ATCC 33926</strain>
    </source>
</reference>
<protein>
    <submittedName>
        <fullName evidence="2">Uncharacterized protein</fullName>
    </submittedName>
</protein>
<accession>A0ABY3Y9V0</accession>
<name>A0ABY3Y9V0_9NEIS</name>
<organism evidence="2 3">
    <name type="scientific">Neisseria macacae ATCC 33926</name>
    <dbReference type="NCBI Taxonomy" id="997348"/>
    <lineage>
        <taxon>Bacteria</taxon>
        <taxon>Pseudomonadati</taxon>
        <taxon>Pseudomonadota</taxon>
        <taxon>Betaproteobacteria</taxon>
        <taxon>Neisseriales</taxon>
        <taxon>Neisseriaceae</taxon>
        <taxon>Neisseria</taxon>
    </lineage>
</organism>
<evidence type="ECO:0000256" key="1">
    <source>
        <dbReference type="SAM" id="MobiDB-lite"/>
    </source>
</evidence>